<feature type="compositionally biased region" description="Low complexity" evidence="1">
    <location>
        <begin position="1"/>
        <end position="17"/>
    </location>
</feature>
<name>A0ABD2WIV0_9HYME</name>
<gene>
    <name evidence="2" type="ORF">TKK_012815</name>
</gene>
<dbReference type="AlphaFoldDB" id="A0ABD2WIV0"/>
<organism evidence="2 3">
    <name type="scientific">Trichogramma kaykai</name>
    <dbReference type="NCBI Taxonomy" id="54128"/>
    <lineage>
        <taxon>Eukaryota</taxon>
        <taxon>Metazoa</taxon>
        <taxon>Ecdysozoa</taxon>
        <taxon>Arthropoda</taxon>
        <taxon>Hexapoda</taxon>
        <taxon>Insecta</taxon>
        <taxon>Pterygota</taxon>
        <taxon>Neoptera</taxon>
        <taxon>Endopterygota</taxon>
        <taxon>Hymenoptera</taxon>
        <taxon>Apocrita</taxon>
        <taxon>Proctotrupomorpha</taxon>
        <taxon>Chalcidoidea</taxon>
        <taxon>Trichogrammatidae</taxon>
        <taxon>Trichogramma</taxon>
    </lineage>
</organism>
<accession>A0ABD2WIV0</accession>
<proteinExistence type="predicted"/>
<dbReference type="EMBL" id="JBJJXI010000102">
    <property type="protein sequence ID" value="KAL3392777.1"/>
    <property type="molecule type" value="Genomic_DNA"/>
</dbReference>
<feature type="region of interest" description="Disordered" evidence="1">
    <location>
        <begin position="1"/>
        <end position="20"/>
    </location>
</feature>
<evidence type="ECO:0000313" key="2">
    <source>
        <dbReference type="EMBL" id="KAL3392777.1"/>
    </source>
</evidence>
<protein>
    <recommendedName>
        <fullName evidence="4">Polyprotein</fullName>
    </recommendedName>
</protein>
<keyword evidence="3" id="KW-1185">Reference proteome</keyword>
<sequence length="177" mass="20349">MLSRSVSGSDDSRVPSPQNDHIELLSAIGRFSLESQRRSGSSEAKFLTVSSLSPVKTVERIDPQLWADRLKRLDLLRDLVTRHIDSAREKQSRDYNKKHRDIRFFVGDQVLRKTRFLSDASKNIAKKIRPDYDGPYTITSVLSDNTYVVRKNDGDDRRKAKVAVSDLKRYLPSRQKT</sequence>
<evidence type="ECO:0000256" key="1">
    <source>
        <dbReference type="SAM" id="MobiDB-lite"/>
    </source>
</evidence>
<dbReference type="Proteomes" id="UP001627154">
    <property type="component" value="Unassembled WGS sequence"/>
</dbReference>
<comment type="caution">
    <text evidence="2">The sequence shown here is derived from an EMBL/GenBank/DDBJ whole genome shotgun (WGS) entry which is preliminary data.</text>
</comment>
<evidence type="ECO:0000313" key="3">
    <source>
        <dbReference type="Proteomes" id="UP001627154"/>
    </source>
</evidence>
<reference evidence="2 3" key="1">
    <citation type="journal article" date="2024" name="bioRxiv">
        <title>A reference genome for Trichogramma kaykai: A tiny desert-dwelling parasitoid wasp with competing sex-ratio distorters.</title>
        <authorList>
            <person name="Culotta J."/>
            <person name="Lindsey A.R."/>
        </authorList>
    </citation>
    <scope>NUCLEOTIDE SEQUENCE [LARGE SCALE GENOMIC DNA]</scope>
    <source>
        <strain evidence="2 3">KSX58</strain>
    </source>
</reference>
<evidence type="ECO:0008006" key="4">
    <source>
        <dbReference type="Google" id="ProtNLM"/>
    </source>
</evidence>